<dbReference type="Proteomes" id="UP000198802">
    <property type="component" value="Unassembled WGS sequence"/>
</dbReference>
<keyword evidence="1" id="KW-0472">Membrane</keyword>
<keyword evidence="3" id="KW-1185">Reference proteome</keyword>
<organism evidence="2 3">
    <name type="scientific">Parafrankia irregularis</name>
    <dbReference type="NCBI Taxonomy" id="795642"/>
    <lineage>
        <taxon>Bacteria</taxon>
        <taxon>Bacillati</taxon>
        <taxon>Actinomycetota</taxon>
        <taxon>Actinomycetes</taxon>
        <taxon>Frankiales</taxon>
        <taxon>Frankiaceae</taxon>
        <taxon>Parafrankia</taxon>
    </lineage>
</organism>
<dbReference type="EMBL" id="FAOZ01000020">
    <property type="protein sequence ID" value="CUU58508.1"/>
    <property type="molecule type" value="Genomic_DNA"/>
</dbReference>
<name>A0A0S4QUI9_9ACTN</name>
<dbReference type="AlphaFoldDB" id="A0A0S4QUI9"/>
<accession>A0A0S4QUI9</accession>
<evidence type="ECO:0000313" key="2">
    <source>
        <dbReference type="EMBL" id="CUU58508.1"/>
    </source>
</evidence>
<evidence type="ECO:0000313" key="3">
    <source>
        <dbReference type="Proteomes" id="UP000198802"/>
    </source>
</evidence>
<dbReference type="InterPro" id="IPR003848">
    <property type="entry name" value="DUF218"/>
</dbReference>
<protein>
    <submittedName>
        <fullName evidence="2">Uncharacterized SAM-binding protein YcdF, DUF218 family</fullName>
    </submittedName>
</protein>
<sequence length="196" mass="22075">MARAPWAASNVTVVIVDAQQQRRSRRRLAIRYGVLGVALLFVLTTVRMIVFPKIDDPRPVDAIFMLGGPGKRLDRTIELARSGIAPVVVISLPGTNRCPDTARIGRELEIICFWPDPRTTQGEAQEAGRLARERGWNSILFVTDRSQDSRARLRIGRCYDGEVLVDVVETPLRDWPYLFAYQVAATVKAVVWQRDC</sequence>
<dbReference type="CDD" id="cd06259">
    <property type="entry name" value="YdcF-like"/>
    <property type="match status" value="1"/>
</dbReference>
<reference evidence="3" key="1">
    <citation type="submission" date="2015-11" db="EMBL/GenBank/DDBJ databases">
        <authorList>
            <person name="Varghese N."/>
        </authorList>
    </citation>
    <scope>NUCLEOTIDE SEQUENCE [LARGE SCALE GENOMIC DNA]</scope>
    <source>
        <strain evidence="3">DSM 45899</strain>
    </source>
</reference>
<keyword evidence="1" id="KW-1133">Transmembrane helix</keyword>
<feature type="transmembrane region" description="Helical" evidence="1">
    <location>
        <begin position="29"/>
        <end position="50"/>
    </location>
</feature>
<proteinExistence type="predicted"/>
<keyword evidence="1" id="KW-0812">Transmembrane</keyword>
<evidence type="ECO:0000256" key="1">
    <source>
        <dbReference type="SAM" id="Phobius"/>
    </source>
</evidence>
<gene>
    <name evidence="2" type="ORF">Ga0074812_1206</name>
</gene>